<feature type="region of interest" description="Disordered" evidence="6">
    <location>
        <begin position="233"/>
        <end position="265"/>
    </location>
</feature>
<dbReference type="GO" id="GO:0000724">
    <property type="term" value="P:double-strand break repair via homologous recombination"/>
    <property type="evidence" value="ECO:0007669"/>
    <property type="project" value="TreeGrafter"/>
</dbReference>
<dbReference type="Gene3D" id="2.60.210.10">
    <property type="entry name" value="Apoptosis, Tumor Necrosis Factor Receptor Associated Protein 2, Chain A"/>
    <property type="match status" value="1"/>
</dbReference>
<dbReference type="InterPro" id="IPR008974">
    <property type="entry name" value="TRAF-like"/>
</dbReference>
<dbReference type="STRING" id="3469.A0A4Y7JNI9"/>
<name>A0A4Y7JNI9_PAPSO</name>
<keyword evidence="3" id="KW-0227">DNA damage</keyword>
<dbReference type="GO" id="GO:0004842">
    <property type="term" value="F:ubiquitin-protein transferase activity"/>
    <property type="evidence" value="ECO:0007669"/>
    <property type="project" value="TreeGrafter"/>
</dbReference>
<dbReference type="InterPro" id="IPR002083">
    <property type="entry name" value="MATH/TRAF_dom"/>
</dbReference>
<evidence type="ECO:0000256" key="3">
    <source>
        <dbReference type="ARBA" id="ARBA00022763"/>
    </source>
</evidence>
<dbReference type="EMBL" id="CM010719">
    <property type="protein sequence ID" value="RZC62297.1"/>
    <property type="molecule type" value="Genomic_DNA"/>
</dbReference>
<sequence>MFRFTKDENVWGFDEFIKLEELKDPSNGYIVNDACIVEVQFCLDSIQDFKEEVLPMELMESVEERDLVAMSTQKCDSHRKLDGNIDKQLVDKVSVAKVQETTANTDTLLAYTSICLDNNSAFICAFCQTSTVSKGSGSMLHIANGKEVIDNEVSAGPNVEHVHRKCTEWAPQVYYVGKTVKNLELELARVAGGMVGEQTLWIGLGSNSRNAVDEQGNEEYDLQGDVEVEEDHENYMEEDEVPVQVRDPKKTTKPSPKGKHIPQEDKLIPIPKDGVIPGLPKDGGNVLFAYQYSYAAKIYPSKAESKTFETPVIEGLAIESGM</sequence>
<keyword evidence="2" id="KW-0677">Repeat</keyword>
<organism evidence="8 9">
    <name type="scientific">Papaver somniferum</name>
    <name type="common">Opium poppy</name>
    <dbReference type="NCBI Taxonomy" id="3469"/>
    <lineage>
        <taxon>Eukaryota</taxon>
        <taxon>Viridiplantae</taxon>
        <taxon>Streptophyta</taxon>
        <taxon>Embryophyta</taxon>
        <taxon>Tracheophyta</taxon>
        <taxon>Spermatophyta</taxon>
        <taxon>Magnoliopsida</taxon>
        <taxon>Ranunculales</taxon>
        <taxon>Papaveraceae</taxon>
        <taxon>Papaveroideae</taxon>
        <taxon>Papaver</taxon>
    </lineage>
</organism>
<evidence type="ECO:0000313" key="8">
    <source>
        <dbReference type="EMBL" id="RZC62297.1"/>
    </source>
</evidence>
<protein>
    <recommendedName>
        <fullName evidence="7">MATH domain-containing protein</fullName>
    </recommendedName>
</protein>
<dbReference type="SUPFAM" id="SSF49599">
    <property type="entry name" value="TRAF domain-like"/>
    <property type="match status" value="1"/>
</dbReference>
<accession>A0A4Y7JNI9</accession>
<evidence type="ECO:0000256" key="6">
    <source>
        <dbReference type="SAM" id="MobiDB-lite"/>
    </source>
</evidence>
<evidence type="ECO:0000256" key="1">
    <source>
        <dbReference type="ARBA" id="ARBA00004123"/>
    </source>
</evidence>
<dbReference type="PROSITE" id="PS50144">
    <property type="entry name" value="MATH"/>
    <property type="match status" value="1"/>
</dbReference>
<reference evidence="8 9" key="1">
    <citation type="journal article" date="2018" name="Science">
        <title>The opium poppy genome and morphinan production.</title>
        <authorList>
            <person name="Guo L."/>
            <person name="Winzer T."/>
            <person name="Yang X."/>
            <person name="Li Y."/>
            <person name="Ning Z."/>
            <person name="He Z."/>
            <person name="Teodor R."/>
            <person name="Lu Y."/>
            <person name="Bowser T.A."/>
            <person name="Graham I.A."/>
            <person name="Ye K."/>
        </authorList>
    </citation>
    <scope>NUCLEOTIDE SEQUENCE [LARGE SCALE GENOMIC DNA]</scope>
    <source>
        <strain evidence="9">cv. HN1</strain>
        <tissue evidence="8">Leaves</tissue>
    </source>
</reference>
<dbReference type="GO" id="GO:0045944">
    <property type="term" value="P:positive regulation of transcription by RNA polymerase II"/>
    <property type="evidence" value="ECO:0007669"/>
    <property type="project" value="TreeGrafter"/>
</dbReference>
<evidence type="ECO:0000256" key="5">
    <source>
        <dbReference type="ARBA" id="ARBA00023242"/>
    </source>
</evidence>
<dbReference type="GO" id="GO:0005634">
    <property type="term" value="C:nucleus"/>
    <property type="evidence" value="ECO:0007669"/>
    <property type="project" value="UniProtKB-SubCell"/>
</dbReference>
<comment type="subcellular location">
    <subcellularLocation>
        <location evidence="1">Nucleus</location>
    </subcellularLocation>
</comment>
<evidence type="ECO:0000256" key="2">
    <source>
        <dbReference type="ARBA" id="ARBA00022737"/>
    </source>
</evidence>
<keyword evidence="9" id="KW-1185">Reference proteome</keyword>
<dbReference type="Proteomes" id="UP000316621">
    <property type="component" value="Chromosome 5"/>
</dbReference>
<gene>
    <name evidence="8" type="ORF">C5167_024055</name>
</gene>
<dbReference type="InterPro" id="IPR031099">
    <property type="entry name" value="BRCA1-associated"/>
</dbReference>
<proteinExistence type="predicted"/>
<keyword evidence="5" id="KW-0539">Nucleus</keyword>
<evidence type="ECO:0000313" key="9">
    <source>
        <dbReference type="Proteomes" id="UP000316621"/>
    </source>
</evidence>
<feature type="domain" description="MATH" evidence="7">
    <location>
        <begin position="1"/>
        <end position="41"/>
    </location>
</feature>
<dbReference type="Gramene" id="RZC62297">
    <property type="protein sequence ID" value="RZC62297"/>
    <property type="gene ID" value="C5167_024055"/>
</dbReference>
<keyword evidence="4" id="KW-0234">DNA repair</keyword>
<dbReference type="PANTHER" id="PTHR13763:SF9">
    <property type="entry name" value="BRCA1-ASSOCIATED RING DOMAIN PROTEIN 1"/>
    <property type="match status" value="1"/>
</dbReference>
<evidence type="ECO:0000259" key="7">
    <source>
        <dbReference type="PROSITE" id="PS50144"/>
    </source>
</evidence>
<dbReference type="AlphaFoldDB" id="A0A4Y7JNI9"/>
<dbReference type="Pfam" id="PF22486">
    <property type="entry name" value="MATH_2"/>
    <property type="match status" value="1"/>
</dbReference>
<evidence type="ECO:0000256" key="4">
    <source>
        <dbReference type="ARBA" id="ARBA00023204"/>
    </source>
</evidence>
<dbReference type="PANTHER" id="PTHR13763">
    <property type="entry name" value="BREAST CANCER TYPE 1 SUSCEPTIBILITY PROTEIN BRCA1"/>
    <property type="match status" value="1"/>
</dbReference>